<keyword evidence="1" id="KW-0472">Membrane</keyword>
<keyword evidence="1" id="KW-1133">Transmembrane helix</keyword>
<feature type="transmembrane region" description="Helical" evidence="1">
    <location>
        <begin position="46"/>
        <end position="68"/>
    </location>
</feature>
<keyword evidence="1" id="KW-0812">Transmembrane</keyword>
<name>A0A1M4UBJ2_MARH1</name>
<organism evidence="2 3">
    <name type="scientific">Marinitoga hydrogenitolerans (strain DSM 16785 / JCM 12826 / AT1271)</name>
    <dbReference type="NCBI Taxonomy" id="1122195"/>
    <lineage>
        <taxon>Bacteria</taxon>
        <taxon>Thermotogati</taxon>
        <taxon>Thermotogota</taxon>
        <taxon>Thermotogae</taxon>
        <taxon>Petrotogales</taxon>
        <taxon>Petrotogaceae</taxon>
        <taxon>Marinitoga</taxon>
    </lineage>
</organism>
<protein>
    <submittedName>
        <fullName evidence="2">Uncharacterized protein</fullName>
    </submittedName>
</protein>
<accession>A0A1M4UBJ2</accession>
<dbReference type="EMBL" id="FQUI01000006">
    <property type="protein sequence ID" value="SHE54109.1"/>
    <property type="molecule type" value="Genomic_DNA"/>
</dbReference>
<dbReference type="Proteomes" id="UP000184334">
    <property type="component" value="Unassembled WGS sequence"/>
</dbReference>
<comment type="caution">
    <text evidence="2">The sequence shown here is derived from an EMBL/GenBank/DDBJ whole genome shotgun (WGS) entry which is preliminary data.</text>
</comment>
<keyword evidence="3" id="KW-1185">Reference proteome</keyword>
<gene>
    <name evidence="2" type="ORF">SAMN02745164_00647</name>
</gene>
<reference evidence="2" key="1">
    <citation type="submission" date="2016-11" db="EMBL/GenBank/DDBJ databases">
        <authorList>
            <person name="Varghese N."/>
            <person name="Submissions S."/>
        </authorList>
    </citation>
    <scope>NUCLEOTIDE SEQUENCE [LARGE SCALE GENOMIC DNA]</scope>
    <source>
        <strain evidence="2">DSM 16785</strain>
    </source>
</reference>
<dbReference type="AlphaFoldDB" id="A0A1M4UBJ2"/>
<proteinExistence type="predicted"/>
<evidence type="ECO:0000313" key="3">
    <source>
        <dbReference type="Proteomes" id="UP000184334"/>
    </source>
</evidence>
<evidence type="ECO:0000256" key="1">
    <source>
        <dbReference type="SAM" id="Phobius"/>
    </source>
</evidence>
<feature type="transmembrane region" description="Helical" evidence="1">
    <location>
        <begin position="15"/>
        <end position="34"/>
    </location>
</feature>
<evidence type="ECO:0000313" key="2">
    <source>
        <dbReference type="EMBL" id="SHE54109.1"/>
    </source>
</evidence>
<feature type="transmembrane region" description="Helical" evidence="1">
    <location>
        <begin position="80"/>
        <end position="99"/>
    </location>
</feature>
<feature type="transmembrane region" description="Helical" evidence="1">
    <location>
        <begin position="111"/>
        <end position="130"/>
    </location>
</feature>
<sequence length="138" mass="16907">MIDIKKIIPLNIKDFLYFVIFDCFYFWYILPTFGTSKRIFSYKYPSIFSMGFVFTCIMIIIIAIIREICIFKEREKRKYIYFLTSILLYIVVIYIYAYFMNFTFKQFIDILYFKISIDHFVIGIVVKYTVKHLKKNKE</sequence>